<feature type="compositionally biased region" description="Polar residues" evidence="5">
    <location>
        <begin position="270"/>
        <end position="287"/>
    </location>
</feature>
<dbReference type="Pfam" id="PF00400">
    <property type="entry name" value="WD40"/>
    <property type="match status" value="3"/>
</dbReference>
<evidence type="ECO:0000256" key="3">
    <source>
        <dbReference type="ARBA" id="ARBA00022737"/>
    </source>
</evidence>
<comment type="caution">
    <text evidence="6">The sequence shown here is derived from an EMBL/GenBank/DDBJ whole genome shotgun (WGS) entry which is preliminary data.</text>
</comment>
<feature type="region of interest" description="Disordered" evidence="5">
    <location>
        <begin position="252"/>
        <end position="293"/>
    </location>
</feature>
<keyword evidence="2 4" id="KW-0853">WD repeat</keyword>
<dbReference type="GO" id="GO:0032956">
    <property type="term" value="P:regulation of actin cytoskeleton organization"/>
    <property type="evidence" value="ECO:0007669"/>
    <property type="project" value="TreeGrafter"/>
</dbReference>
<dbReference type="SMART" id="SM00320">
    <property type="entry name" value="WD40"/>
    <property type="match status" value="4"/>
</dbReference>
<name>A0A9P4GFT4_9PLEO</name>
<evidence type="ECO:0000313" key="7">
    <source>
        <dbReference type="Proteomes" id="UP000800039"/>
    </source>
</evidence>
<dbReference type="InterPro" id="IPR019775">
    <property type="entry name" value="WD40_repeat_CS"/>
</dbReference>
<evidence type="ECO:0000256" key="5">
    <source>
        <dbReference type="SAM" id="MobiDB-lite"/>
    </source>
</evidence>
<keyword evidence="7" id="KW-1185">Reference proteome</keyword>
<feature type="compositionally biased region" description="Polar residues" evidence="5">
    <location>
        <begin position="401"/>
        <end position="412"/>
    </location>
</feature>
<feature type="compositionally biased region" description="Basic and acidic residues" evidence="5">
    <location>
        <begin position="180"/>
        <end position="195"/>
    </location>
</feature>
<accession>A0A9P4GFT4</accession>
<dbReference type="InterPro" id="IPR015943">
    <property type="entry name" value="WD40/YVTN_repeat-like_dom_sf"/>
</dbReference>
<gene>
    <name evidence="6" type="ORF">K460DRAFT_309774</name>
</gene>
<protein>
    <submittedName>
        <fullName evidence="6">WD40 repeat-like protein</fullName>
    </submittedName>
</protein>
<dbReference type="OrthoDB" id="10248252at2759"/>
<dbReference type="Gene3D" id="2.130.10.10">
    <property type="entry name" value="YVTN repeat-like/Quinoprotein amine dehydrogenase"/>
    <property type="match status" value="1"/>
</dbReference>
<reference evidence="6" key="1">
    <citation type="submission" date="2020-01" db="EMBL/GenBank/DDBJ databases">
        <authorList>
            <consortium name="DOE Joint Genome Institute"/>
            <person name="Haridas S."/>
            <person name="Albert R."/>
            <person name="Binder M."/>
            <person name="Bloem J."/>
            <person name="Labutti K."/>
            <person name="Salamov A."/>
            <person name="Andreopoulos B."/>
            <person name="Baker S.E."/>
            <person name="Barry K."/>
            <person name="Bills G."/>
            <person name="Bluhm B.H."/>
            <person name="Cannon C."/>
            <person name="Castanera R."/>
            <person name="Culley D.E."/>
            <person name="Daum C."/>
            <person name="Ezra D."/>
            <person name="Gonzalez J.B."/>
            <person name="Henrissat B."/>
            <person name="Kuo A."/>
            <person name="Liang C."/>
            <person name="Lipzen A."/>
            <person name="Lutzoni F."/>
            <person name="Magnuson J."/>
            <person name="Mondo S."/>
            <person name="Nolan M."/>
            <person name="Ohm R."/>
            <person name="Pangilinan J."/>
            <person name="Park H.-J."/>
            <person name="Ramirez L."/>
            <person name="Alfaro M."/>
            <person name="Sun H."/>
            <person name="Tritt A."/>
            <person name="Yoshinaga Y."/>
            <person name="Zwiers L.-H."/>
            <person name="Turgeon B.G."/>
            <person name="Goodwin S.B."/>
            <person name="Spatafora J.W."/>
            <person name="Crous P.W."/>
            <person name="Grigoriev I.V."/>
        </authorList>
    </citation>
    <scope>NUCLEOTIDE SEQUENCE</scope>
    <source>
        <strain evidence="6">CBS 394.84</strain>
    </source>
</reference>
<dbReference type="PROSITE" id="PS00678">
    <property type="entry name" value="WD_REPEATS_1"/>
    <property type="match status" value="1"/>
</dbReference>
<dbReference type="Proteomes" id="UP000800039">
    <property type="component" value="Unassembled WGS sequence"/>
</dbReference>
<dbReference type="PANTHER" id="PTHR19842:SF0">
    <property type="entry name" value="TARGET OF RAPAMYCIN COMPLEX SUBUNIT LST8"/>
    <property type="match status" value="1"/>
</dbReference>
<sequence length="1393" mass="152435">MSLSDWRQSFIDLTNDSDDDDDDGLLSSLPVATMAPTRASVPLPISVTSSYTSTPAIRPTVNHVPIPGSTPQTPSIHTSVSMVGKQLPNNSVTPPTSSSRHTPASIGRNGAAVATNYVPMPGSTQHSTHPGLSSAERTPKRMRVSAPNGPASPLRGVQHPAQATTTRANATNGQSVVDPRAQEHPHAHSKMERRTYHPISLNSSRSTEAKEAMTQGPPLERPARSTMNRSDIARELFLSKSSYFSSSIALGDKKKDSVMSDRPPKPELGFQQSTPGPTPTAQPSKPSSGRPKLANQFTTEQDHYLIFLKEVRLYSWKQITAEFNAEFPGRQYSTLQSRYATNLNKRDRSQDPAVLRLPSRFAAEAAVDWATVHGNHPGPRARLEPASPRQDIAATQPLPIYQTTEQDYSSGADSAPRRERSHRAKRVNYTWPRSHLRVARTGEDADEDEEVFESLADTDAPSRSETPTEEVISVPDTAVPVENEPMSMSYDCDDAKLALNAQKGPAGLTQKLPYLSSSQRIAIQDTHTDWNWDQLSSRYWQGAVLHVDFTPKELGVVEKAVAKMIRLAQESKHTARQGHARATLANLPESKLLQLIDDIRRRLPSRDTSSITAFLQDAKAGRIPDAPQVQRLAAARPQDKMSTTQKLSTYTIMRQRELGQHAKRGWTAASRPVTYQIKNKYMDSLGPAFSWTGASSDVHTVVWAPDGECFAAGAVAVDDPDSMQYNRPNNLLYGNTSDGLIHELGEHNRKREKTETGANSTHAMFVSQDPKLYTTVSSVAFAPSGRVMYSAGYDETICAWYTKTDSEQPVLGAKFRCRAQIDIMTVNRNHGGVLATAAKSTESKAVRLLTLNEEDLSICGKHSFHSSKAVSRSDLKILPTSLQFEPAFGGLLLAGFGANVRDHGFDTTGDLCLWDVETQTQLPIYGSNRNVFDVEFNPNRSYMPLFAVGCVAGANVNRGTRSVLRLYNEKVDKLWCPLEIECKALDINDVVWCPYDEHLIAAGCTDGRAYVWDLRWPTDPIRTLSHGRSLMPLQGGVPHEVTDTGMRFLSWGENATRLYSGSTDGVVKVWDVTRSEENTFIKDLITADSGIMSGAFSPDKSKLIIGEINGSVNVLEVGRDDCSIKDVAKLRFVPYYDEEPDQDSVTGEPQAPAGADSGIVEGNYLLQSSQVQLAPLGGLPIRQVVQGPRYAGPFDSSVDAPFLRQQALEFQFSLAAKPGPQCNIAACKASIVKVTSEEIGDSGRSADRISDELRQQRKAIEINHGIIPGKSKCTYCSRPARLSTTDPDAPILCERCSFACFRCGATNPVAAVTTTLICHSCAGVWDIGALGYECVQQPKTVGTSTGAPSLRTFGREAYLERLADVDTSFGDDMNALTDYYHSLAIDRPESPPL</sequence>
<dbReference type="GeneID" id="63847393"/>
<proteinExistence type="inferred from homology"/>
<comment type="similarity">
    <text evidence="1">Belongs to the WD repeat LST8 family.</text>
</comment>
<feature type="region of interest" description="Disordered" evidence="5">
    <location>
        <begin position="396"/>
        <end position="426"/>
    </location>
</feature>
<dbReference type="InterPro" id="IPR037588">
    <property type="entry name" value="MLST8"/>
</dbReference>
<dbReference type="RefSeq" id="XP_040787212.1">
    <property type="nucleotide sequence ID" value="XM_040930141.1"/>
</dbReference>
<feature type="region of interest" description="Disordered" evidence="5">
    <location>
        <begin position="1"/>
        <end position="29"/>
    </location>
</feature>
<evidence type="ECO:0000256" key="2">
    <source>
        <dbReference type="ARBA" id="ARBA00022574"/>
    </source>
</evidence>
<dbReference type="GO" id="GO:0031929">
    <property type="term" value="P:TOR signaling"/>
    <property type="evidence" value="ECO:0007669"/>
    <property type="project" value="InterPro"/>
</dbReference>
<dbReference type="EMBL" id="ML976616">
    <property type="protein sequence ID" value="KAF1844649.1"/>
    <property type="molecule type" value="Genomic_DNA"/>
</dbReference>
<dbReference type="PROSITE" id="PS50082">
    <property type="entry name" value="WD_REPEATS_2"/>
    <property type="match status" value="2"/>
</dbReference>
<dbReference type="GO" id="GO:0031931">
    <property type="term" value="C:TORC1 complex"/>
    <property type="evidence" value="ECO:0007669"/>
    <property type="project" value="InterPro"/>
</dbReference>
<evidence type="ECO:0000256" key="1">
    <source>
        <dbReference type="ARBA" id="ARBA00009890"/>
    </source>
</evidence>
<feature type="region of interest" description="Disordered" evidence="5">
    <location>
        <begin position="86"/>
        <end position="227"/>
    </location>
</feature>
<feature type="repeat" description="WD" evidence="4">
    <location>
        <begin position="1049"/>
        <end position="1080"/>
    </location>
</feature>
<dbReference type="PANTHER" id="PTHR19842">
    <property type="entry name" value="G BETA-LIKE PROTEIN GBL"/>
    <property type="match status" value="1"/>
</dbReference>
<feature type="compositionally biased region" description="Acidic residues" evidence="5">
    <location>
        <begin position="15"/>
        <end position="24"/>
    </location>
</feature>
<feature type="repeat" description="WD" evidence="4">
    <location>
        <begin position="776"/>
        <end position="810"/>
    </location>
</feature>
<feature type="compositionally biased region" description="Polar residues" evidence="5">
    <location>
        <begin position="122"/>
        <end position="131"/>
    </location>
</feature>
<dbReference type="InterPro" id="IPR001680">
    <property type="entry name" value="WD40_rpt"/>
</dbReference>
<feature type="compositionally biased region" description="Polar residues" evidence="5">
    <location>
        <begin position="1"/>
        <end position="14"/>
    </location>
</feature>
<dbReference type="InterPro" id="IPR036322">
    <property type="entry name" value="WD40_repeat_dom_sf"/>
</dbReference>
<keyword evidence="3" id="KW-0677">Repeat</keyword>
<feature type="compositionally biased region" description="Low complexity" evidence="5">
    <location>
        <begin position="161"/>
        <end position="172"/>
    </location>
</feature>
<dbReference type="GO" id="GO:0031932">
    <property type="term" value="C:TORC2 complex"/>
    <property type="evidence" value="ECO:0007669"/>
    <property type="project" value="InterPro"/>
</dbReference>
<organism evidence="6 7">
    <name type="scientific">Cucurbitaria berberidis CBS 394.84</name>
    <dbReference type="NCBI Taxonomy" id="1168544"/>
    <lineage>
        <taxon>Eukaryota</taxon>
        <taxon>Fungi</taxon>
        <taxon>Dikarya</taxon>
        <taxon>Ascomycota</taxon>
        <taxon>Pezizomycotina</taxon>
        <taxon>Dothideomycetes</taxon>
        <taxon>Pleosporomycetidae</taxon>
        <taxon>Pleosporales</taxon>
        <taxon>Pleosporineae</taxon>
        <taxon>Cucurbitariaceae</taxon>
        <taxon>Cucurbitaria</taxon>
    </lineage>
</organism>
<feature type="compositionally biased region" description="Basic and acidic residues" evidence="5">
    <location>
        <begin position="252"/>
        <end position="265"/>
    </location>
</feature>
<feature type="compositionally biased region" description="Low complexity" evidence="5">
    <location>
        <begin position="88"/>
        <end position="99"/>
    </location>
</feature>
<evidence type="ECO:0000256" key="4">
    <source>
        <dbReference type="PROSITE-ProRule" id="PRU00221"/>
    </source>
</evidence>
<evidence type="ECO:0000313" key="6">
    <source>
        <dbReference type="EMBL" id="KAF1844649.1"/>
    </source>
</evidence>
<dbReference type="SUPFAM" id="SSF50978">
    <property type="entry name" value="WD40 repeat-like"/>
    <property type="match status" value="1"/>
</dbReference>